<reference evidence="2" key="2">
    <citation type="journal article" date="2023" name="IMA Fungus">
        <title>Comparative genomic study of the Penicillium genus elucidates a diverse pangenome and 15 lateral gene transfer events.</title>
        <authorList>
            <person name="Petersen C."/>
            <person name="Sorensen T."/>
            <person name="Nielsen M.R."/>
            <person name="Sondergaard T.E."/>
            <person name="Sorensen J.L."/>
            <person name="Fitzpatrick D.A."/>
            <person name="Frisvad J.C."/>
            <person name="Nielsen K.L."/>
        </authorList>
    </citation>
    <scope>NUCLEOTIDE SEQUENCE</scope>
    <source>
        <strain evidence="2">IBT 19713</strain>
    </source>
</reference>
<dbReference type="AlphaFoldDB" id="A0A9W9PBA9"/>
<gene>
    <name evidence="2" type="ORF">N7468_004692</name>
</gene>
<feature type="region of interest" description="Disordered" evidence="1">
    <location>
        <begin position="70"/>
        <end position="158"/>
    </location>
</feature>
<organism evidence="2 3">
    <name type="scientific">Penicillium chermesinum</name>
    <dbReference type="NCBI Taxonomy" id="63820"/>
    <lineage>
        <taxon>Eukaryota</taxon>
        <taxon>Fungi</taxon>
        <taxon>Dikarya</taxon>
        <taxon>Ascomycota</taxon>
        <taxon>Pezizomycotina</taxon>
        <taxon>Eurotiomycetes</taxon>
        <taxon>Eurotiomycetidae</taxon>
        <taxon>Eurotiales</taxon>
        <taxon>Aspergillaceae</taxon>
        <taxon>Penicillium</taxon>
    </lineage>
</organism>
<protein>
    <submittedName>
        <fullName evidence="2">Uncharacterized protein</fullName>
    </submittedName>
</protein>
<evidence type="ECO:0000313" key="2">
    <source>
        <dbReference type="EMBL" id="KAJ5240073.1"/>
    </source>
</evidence>
<feature type="compositionally biased region" description="Low complexity" evidence="1">
    <location>
        <begin position="116"/>
        <end position="129"/>
    </location>
</feature>
<name>A0A9W9PBA9_9EURO</name>
<sequence>MYVGFLAVNPHSSASGRLHLVFVYWLVGPTVNQYLVGRCLRFSSASFEWYLCYPRRADVGLYACPPRPPLPWKRRPSTKGKEKEERPDVVDIEFPASIPNSKVSHNVSPEPRTAKLPNPSLPGNGSSSLQVAVKQSPDRAASDSSGALPAPDPDLSSGSQACLAYVPDLPRPSSPPPQLTRAVSWASIVRSRSRWTVEQERELARAEEQLTRCQKAWSSEQELWITYVCLHLVFLLRVHILSGIHLPLDDCKFLYSLY</sequence>
<dbReference type="GeneID" id="83201292"/>
<reference evidence="2" key="1">
    <citation type="submission" date="2022-11" db="EMBL/GenBank/DDBJ databases">
        <authorList>
            <person name="Petersen C."/>
        </authorList>
    </citation>
    <scope>NUCLEOTIDE SEQUENCE</scope>
    <source>
        <strain evidence="2">IBT 19713</strain>
    </source>
</reference>
<dbReference type="EMBL" id="JAPQKS010000003">
    <property type="protein sequence ID" value="KAJ5240073.1"/>
    <property type="molecule type" value="Genomic_DNA"/>
</dbReference>
<accession>A0A9W9PBA9</accession>
<evidence type="ECO:0000256" key="1">
    <source>
        <dbReference type="SAM" id="MobiDB-lite"/>
    </source>
</evidence>
<feature type="compositionally biased region" description="Polar residues" evidence="1">
    <location>
        <begin position="98"/>
        <end position="107"/>
    </location>
</feature>
<comment type="caution">
    <text evidence="2">The sequence shown here is derived from an EMBL/GenBank/DDBJ whole genome shotgun (WGS) entry which is preliminary data.</text>
</comment>
<feature type="compositionally biased region" description="Basic and acidic residues" evidence="1">
    <location>
        <begin position="79"/>
        <end position="89"/>
    </location>
</feature>
<dbReference type="RefSeq" id="XP_058332992.1">
    <property type="nucleotide sequence ID" value="XM_058473989.1"/>
</dbReference>
<dbReference type="OrthoDB" id="4362041at2759"/>
<proteinExistence type="predicted"/>
<evidence type="ECO:0000313" key="3">
    <source>
        <dbReference type="Proteomes" id="UP001150941"/>
    </source>
</evidence>
<keyword evidence="3" id="KW-1185">Reference proteome</keyword>
<dbReference type="Proteomes" id="UP001150941">
    <property type="component" value="Unassembled WGS sequence"/>
</dbReference>